<feature type="non-terminal residue" evidence="1">
    <location>
        <position position="85"/>
    </location>
</feature>
<proteinExistence type="predicted"/>
<keyword evidence="2" id="KW-1185">Reference proteome</keyword>
<evidence type="ECO:0000313" key="2">
    <source>
        <dbReference type="Proteomes" id="UP000663866"/>
    </source>
</evidence>
<dbReference type="EMBL" id="CAJOBG010091803">
    <property type="protein sequence ID" value="CAF4668607.1"/>
    <property type="molecule type" value="Genomic_DNA"/>
</dbReference>
<evidence type="ECO:0000313" key="1">
    <source>
        <dbReference type="EMBL" id="CAF4668607.1"/>
    </source>
</evidence>
<comment type="caution">
    <text evidence="1">The sequence shown here is derived from an EMBL/GenBank/DDBJ whole genome shotgun (WGS) entry which is preliminary data.</text>
</comment>
<gene>
    <name evidence="1" type="ORF">OVN521_LOCUS47344</name>
</gene>
<reference evidence="1" key="1">
    <citation type="submission" date="2021-02" db="EMBL/GenBank/DDBJ databases">
        <authorList>
            <person name="Nowell W R."/>
        </authorList>
    </citation>
    <scope>NUCLEOTIDE SEQUENCE</scope>
</reference>
<dbReference type="AlphaFoldDB" id="A0A821GKG6"/>
<accession>A0A821GKG6</accession>
<name>A0A821GKG6_9BILA</name>
<organism evidence="1 2">
    <name type="scientific">Rotaria magnacalcarata</name>
    <dbReference type="NCBI Taxonomy" id="392030"/>
    <lineage>
        <taxon>Eukaryota</taxon>
        <taxon>Metazoa</taxon>
        <taxon>Spiralia</taxon>
        <taxon>Gnathifera</taxon>
        <taxon>Rotifera</taxon>
        <taxon>Eurotatoria</taxon>
        <taxon>Bdelloidea</taxon>
        <taxon>Philodinida</taxon>
        <taxon>Philodinidae</taxon>
        <taxon>Rotaria</taxon>
    </lineage>
</organism>
<sequence>NINNTAGYRRLSVGVNESDFDQNMNSNRLNNSPTYYTDASPVEELFKILLEYAGVKLSVTSSIEPLFEKLGQTVLATVKIKKFDV</sequence>
<feature type="non-terminal residue" evidence="1">
    <location>
        <position position="1"/>
    </location>
</feature>
<dbReference type="Proteomes" id="UP000663866">
    <property type="component" value="Unassembled WGS sequence"/>
</dbReference>
<protein>
    <submittedName>
        <fullName evidence="1">Uncharacterized protein</fullName>
    </submittedName>
</protein>